<dbReference type="RefSeq" id="WP_344128409.1">
    <property type="nucleotide sequence ID" value="NZ_BAAALT010000046.1"/>
</dbReference>
<protein>
    <submittedName>
        <fullName evidence="2">Fic family protein</fullName>
    </submittedName>
</protein>
<comment type="caution">
    <text evidence="2">The sequence shown here is derived from an EMBL/GenBank/DDBJ whole genome shotgun (WGS) entry which is preliminary data.</text>
</comment>
<evidence type="ECO:0000259" key="1">
    <source>
        <dbReference type="PROSITE" id="PS51459"/>
    </source>
</evidence>
<dbReference type="InterPro" id="IPR025758">
    <property type="entry name" value="Fic/DOC_N"/>
</dbReference>
<dbReference type="PROSITE" id="PS51459">
    <property type="entry name" value="FIDO"/>
    <property type="match status" value="1"/>
</dbReference>
<gene>
    <name evidence="2" type="ORF">GCM10009682_18560</name>
</gene>
<dbReference type="PANTHER" id="PTHR13504:SF38">
    <property type="entry name" value="FIDO DOMAIN-CONTAINING PROTEIN"/>
    <property type="match status" value="1"/>
</dbReference>
<dbReference type="Pfam" id="PF13784">
    <property type="entry name" value="Fic_N"/>
    <property type="match status" value="1"/>
</dbReference>
<dbReference type="Proteomes" id="UP001500218">
    <property type="component" value="Unassembled WGS sequence"/>
</dbReference>
<dbReference type="InterPro" id="IPR040198">
    <property type="entry name" value="Fido_containing"/>
</dbReference>
<dbReference type="EMBL" id="BAAALT010000046">
    <property type="protein sequence ID" value="GAA1797189.1"/>
    <property type="molecule type" value="Genomic_DNA"/>
</dbReference>
<dbReference type="InterPro" id="IPR003812">
    <property type="entry name" value="Fido"/>
</dbReference>
<keyword evidence="3" id="KW-1185">Reference proteome</keyword>
<organism evidence="2 3">
    <name type="scientific">Luedemannella flava</name>
    <dbReference type="NCBI Taxonomy" id="349316"/>
    <lineage>
        <taxon>Bacteria</taxon>
        <taxon>Bacillati</taxon>
        <taxon>Actinomycetota</taxon>
        <taxon>Actinomycetes</taxon>
        <taxon>Micromonosporales</taxon>
        <taxon>Micromonosporaceae</taxon>
        <taxon>Luedemannella</taxon>
    </lineage>
</organism>
<dbReference type="PANTHER" id="PTHR13504">
    <property type="entry name" value="FIDO DOMAIN-CONTAINING PROTEIN DDB_G0283145"/>
    <property type="match status" value="1"/>
</dbReference>
<evidence type="ECO:0000313" key="3">
    <source>
        <dbReference type="Proteomes" id="UP001500218"/>
    </source>
</evidence>
<proteinExistence type="predicted"/>
<evidence type="ECO:0000313" key="2">
    <source>
        <dbReference type="EMBL" id="GAA1797189.1"/>
    </source>
</evidence>
<sequence>MSSDWPSLSWEEYPWVPKIPPEFVSTRVRQRHAGPYRAAVVPTIADRTIALPANITALAEDASAEIARFDAELGTEVAPFASVLLRSESASSSRIENLTSGAKAIALAELGSRDKRNATEIVGNVDAMRAALALADNLDDEAILAMHAALVARHEPTIAGRWRQEQVWVGGSDFGPHEAAFVAPHHTRVPALIDDLVRFGRRTDLPLMSQVAVAHAQFETIHPFPDGNGRTGRALIHAMLRGHGLTRNVTVPVSAGLLSETNRYFDALTSYRHGDPTAIVERLAQASFAATANGRELVAELREIRARWDTQVTARRDALVWRLADALIRHPVLNSATAATVLDVAPQNVHRAIAPLVVAGVLTEFTGYDRNRMWQSTEVLAALDAFADRAGRRSDSITVSVARR</sequence>
<feature type="domain" description="Fido" evidence="1">
    <location>
        <begin position="138"/>
        <end position="285"/>
    </location>
</feature>
<accession>A0ABP4Y094</accession>
<dbReference type="Pfam" id="PF02661">
    <property type="entry name" value="Fic"/>
    <property type="match status" value="1"/>
</dbReference>
<dbReference type="InterPro" id="IPR036597">
    <property type="entry name" value="Fido-like_dom_sf"/>
</dbReference>
<name>A0ABP4Y094_9ACTN</name>
<reference evidence="3" key="1">
    <citation type="journal article" date="2019" name="Int. J. Syst. Evol. Microbiol.">
        <title>The Global Catalogue of Microorganisms (GCM) 10K type strain sequencing project: providing services to taxonomists for standard genome sequencing and annotation.</title>
        <authorList>
            <consortium name="The Broad Institute Genomics Platform"/>
            <consortium name="The Broad Institute Genome Sequencing Center for Infectious Disease"/>
            <person name="Wu L."/>
            <person name="Ma J."/>
        </authorList>
    </citation>
    <scope>NUCLEOTIDE SEQUENCE [LARGE SCALE GENOMIC DNA]</scope>
    <source>
        <strain evidence="3">JCM 13250</strain>
    </source>
</reference>
<dbReference type="Gene3D" id="1.10.3290.10">
    <property type="entry name" value="Fido-like domain"/>
    <property type="match status" value="1"/>
</dbReference>
<dbReference type="SUPFAM" id="SSF140931">
    <property type="entry name" value="Fic-like"/>
    <property type="match status" value="1"/>
</dbReference>